<comment type="subcellular location">
    <subcellularLocation>
        <location evidence="1">Cell junction</location>
        <location evidence="1">Tight junction</location>
    </subcellularLocation>
    <subcellularLocation>
        <location evidence="10">Endomembrane system</location>
        <topology evidence="10">Single-pass type I membrane protein</topology>
    </subcellularLocation>
</comment>
<proteinExistence type="inferred from homology"/>
<keyword evidence="7 12" id="KW-0472">Membrane</keyword>
<dbReference type="CDD" id="cd05712">
    <property type="entry name" value="IgV_CD33"/>
    <property type="match status" value="1"/>
</dbReference>
<organism evidence="15 16">
    <name type="scientific">Coregonus suidteri</name>
    <dbReference type="NCBI Taxonomy" id="861788"/>
    <lineage>
        <taxon>Eukaryota</taxon>
        <taxon>Metazoa</taxon>
        <taxon>Chordata</taxon>
        <taxon>Craniata</taxon>
        <taxon>Vertebrata</taxon>
        <taxon>Euteleostomi</taxon>
        <taxon>Actinopterygii</taxon>
        <taxon>Neopterygii</taxon>
        <taxon>Teleostei</taxon>
        <taxon>Protacanthopterygii</taxon>
        <taxon>Salmoniformes</taxon>
        <taxon>Salmonidae</taxon>
        <taxon>Coregoninae</taxon>
        <taxon>Coregonus</taxon>
    </lineage>
</organism>
<dbReference type="GO" id="GO:0061689">
    <property type="term" value="C:tricellular tight junction"/>
    <property type="evidence" value="ECO:0007669"/>
    <property type="project" value="TreeGrafter"/>
</dbReference>
<dbReference type="InterPro" id="IPR013098">
    <property type="entry name" value="Ig_I-set"/>
</dbReference>
<feature type="region of interest" description="Disordered" evidence="11">
    <location>
        <begin position="636"/>
        <end position="674"/>
    </location>
</feature>
<feature type="region of interest" description="Disordered" evidence="11">
    <location>
        <begin position="341"/>
        <end position="605"/>
    </location>
</feature>
<gene>
    <name evidence="15" type="ORF">J4Q44_G00018220</name>
</gene>
<evidence type="ECO:0000256" key="5">
    <source>
        <dbReference type="ARBA" id="ARBA00022949"/>
    </source>
</evidence>
<dbReference type="Proteomes" id="UP001356427">
    <property type="component" value="Unassembled WGS sequence"/>
</dbReference>
<feature type="chain" id="PRO_5043032020" description="Ig-like domain-containing protein" evidence="13">
    <location>
        <begin position="19"/>
        <end position="1308"/>
    </location>
</feature>
<feature type="region of interest" description="Disordered" evidence="11">
    <location>
        <begin position="1284"/>
        <end position="1308"/>
    </location>
</feature>
<reference evidence="15 16" key="1">
    <citation type="submission" date="2021-04" db="EMBL/GenBank/DDBJ databases">
        <authorList>
            <person name="De Guttry C."/>
            <person name="Zahm M."/>
            <person name="Klopp C."/>
            <person name="Cabau C."/>
            <person name="Louis A."/>
            <person name="Berthelot C."/>
            <person name="Parey E."/>
            <person name="Roest Crollius H."/>
            <person name="Montfort J."/>
            <person name="Robinson-Rechavi M."/>
            <person name="Bucao C."/>
            <person name="Bouchez O."/>
            <person name="Gislard M."/>
            <person name="Lluch J."/>
            <person name="Milhes M."/>
            <person name="Lampietro C."/>
            <person name="Lopez Roques C."/>
            <person name="Donnadieu C."/>
            <person name="Braasch I."/>
            <person name="Desvignes T."/>
            <person name="Postlethwait J."/>
            <person name="Bobe J."/>
            <person name="Wedekind C."/>
            <person name="Guiguen Y."/>
        </authorList>
    </citation>
    <scope>NUCLEOTIDE SEQUENCE [LARGE SCALE GENOMIC DNA]</scope>
    <source>
        <strain evidence="15">Cs_M1</strain>
        <tissue evidence="15">Blood</tissue>
    </source>
</reference>
<keyword evidence="4 12" id="KW-0812">Transmembrane</keyword>
<evidence type="ECO:0000256" key="8">
    <source>
        <dbReference type="ARBA" id="ARBA00023157"/>
    </source>
</evidence>
<feature type="signal peptide" evidence="13">
    <location>
        <begin position="1"/>
        <end position="18"/>
    </location>
</feature>
<feature type="compositionally biased region" description="Basic and acidic residues" evidence="11">
    <location>
        <begin position="411"/>
        <end position="487"/>
    </location>
</feature>
<evidence type="ECO:0000256" key="6">
    <source>
        <dbReference type="ARBA" id="ARBA00022989"/>
    </source>
</evidence>
<dbReference type="FunFam" id="2.60.40.10:FF:000032">
    <property type="entry name" value="palladin isoform X1"/>
    <property type="match status" value="1"/>
</dbReference>
<evidence type="ECO:0000256" key="1">
    <source>
        <dbReference type="ARBA" id="ARBA00004435"/>
    </source>
</evidence>
<dbReference type="PROSITE" id="PS50835">
    <property type="entry name" value="IG_LIKE"/>
    <property type="match status" value="4"/>
</dbReference>
<evidence type="ECO:0000256" key="3">
    <source>
        <dbReference type="ARBA" id="ARBA00022427"/>
    </source>
</evidence>
<protein>
    <recommendedName>
        <fullName evidence="14">Ig-like domain-containing protein</fullName>
    </recommendedName>
</protein>
<feature type="compositionally biased region" description="Basic and acidic residues" evidence="11">
    <location>
        <begin position="1295"/>
        <end position="1308"/>
    </location>
</feature>
<feature type="compositionally biased region" description="Pro residues" evidence="11">
    <location>
        <begin position="564"/>
        <end position="576"/>
    </location>
</feature>
<evidence type="ECO:0000256" key="11">
    <source>
        <dbReference type="SAM" id="MobiDB-lite"/>
    </source>
</evidence>
<dbReference type="InterPro" id="IPR003599">
    <property type="entry name" value="Ig_sub"/>
</dbReference>
<dbReference type="Gene3D" id="2.60.40.10">
    <property type="entry name" value="Immunoglobulins"/>
    <property type="match status" value="6"/>
</dbReference>
<evidence type="ECO:0000313" key="15">
    <source>
        <dbReference type="EMBL" id="KAK6326177.1"/>
    </source>
</evidence>
<dbReference type="InterPro" id="IPR008664">
    <property type="entry name" value="LISCH7"/>
</dbReference>
<feature type="compositionally biased region" description="Basic and acidic residues" evidence="11">
    <location>
        <begin position="657"/>
        <end position="668"/>
    </location>
</feature>
<feature type="domain" description="Ig-like" evidence="14">
    <location>
        <begin position="983"/>
        <end position="1066"/>
    </location>
</feature>
<comment type="caution">
    <text evidence="15">The sequence shown here is derived from an EMBL/GenBank/DDBJ whole genome shotgun (WGS) entry which is preliminary data.</text>
</comment>
<dbReference type="PANTHER" id="PTHR15923:SF1">
    <property type="entry name" value="LIPOLYSIS-STIMULATED LIPOPROTEIN RECEPTOR"/>
    <property type="match status" value="1"/>
</dbReference>
<dbReference type="Pfam" id="PF05624">
    <property type="entry name" value="LSR"/>
    <property type="match status" value="1"/>
</dbReference>
<dbReference type="GO" id="GO:0012505">
    <property type="term" value="C:endomembrane system"/>
    <property type="evidence" value="ECO:0007669"/>
    <property type="project" value="UniProtKB-SubCell"/>
</dbReference>
<keyword evidence="16" id="KW-1185">Reference proteome</keyword>
<dbReference type="PANTHER" id="PTHR15923">
    <property type="entry name" value="TRANSMEMBRANE AND IMMUNOGLOBULIN DOMAIN-CONTAINING PROTEIN"/>
    <property type="match status" value="1"/>
</dbReference>
<keyword evidence="3" id="KW-0796">Tight junction</keyword>
<feature type="compositionally biased region" description="Basic and acidic residues" evidence="11">
    <location>
        <begin position="502"/>
        <end position="561"/>
    </location>
</feature>
<evidence type="ECO:0000313" key="16">
    <source>
        <dbReference type="Proteomes" id="UP001356427"/>
    </source>
</evidence>
<feature type="transmembrane region" description="Helical" evidence="12">
    <location>
        <begin position="1172"/>
        <end position="1194"/>
    </location>
</feature>
<keyword evidence="6 12" id="KW-1133">Transmembrane helix</keyword>
<dbReference type="InterPro" id="IPR003598">
    <property type="entry name" value="Ig_sub2"/>
</dbReference>
<dbReference type="EMBL" id="JAGTTL010000002">
    <property type="protein sequence ID" value="KAK6326177.1"/>
    <property type="molecule type" value="Genomic_DNA"/>
</dbReference>
<evidence type="ECO:0000256" key="10">
    <source>
        <dbReference type="ARBA" id="ARBA00046288"/>
    </source>
</evidence>
<accession>A0AAN8MIP6</accession>
<keyword evidence="13" id="KW-0732">Signal</keyword>
<dbReference type="GO" id="GO:1904274">
    <property type="term" value="P:tricellular tight junction assembly"/>
    <property type="evidence" value="ECO:0007669"/>
    <property type="project" value="TreeGrafter"/>
</dbReference>
<evidence type="ECO:0000256" key="2">
    <source>
        <dbReference type="ARBA" id="ARBA00009491"/>
    </source>
</evidence>
<feature type="domain" description="Ig-like" evidence="14">
    <location>
        <begin position="898"/>
        <end position="979"/>
    </location>
</feature>
<evidence type="ECO:0000259" key="14">
    <source>
        <dbReference type="PROSITE" id="PS50835"/>
    </source>
</evidence>
<dbReference type="InterPro" id="IPR007110">
    <property type="entry name" value="Ig-like_dom"/>
</dbReference>
<keyword evidence="9" id="KW-0393">Immunoglobulin domain</keyword>
<evidence type="ECO:0000256" key="9">
    <source>
        <dbReference type="ARBA" id="ARBA00023319"/>
    </source>
</evidence>
<keyword evidence="8" id="KW-1015">Disulfide bond</keyword>
<dbReference type="SUPFAM" id="SSF48726">
    <property type="entry name" value="Immunoglobulin"/>
    <property type="match status" value="6"/>
</dbReference>
<feature type="domain" description="Ig-like" evidence="14">
    <location>
        <begin position="34"/>
        <end position="158"/>
    </location>
</feature>
<keyword evidence="5" id="KW-0965">Cell junction</keyword>
<dbReference type="Pfam" id="PF07679">
    <property type="entry name" value="I-set"/>
    <property type="match status" value="1"/>
</dbReference>
<feature type="domain" description="Ig-like" evidence="14">
    <location>
        <begin position="788"/>
        <end position="891"/>
    </location>
</feature>
<dbReference type="InterPro" id="IPR051874">
    <property type="entry name" value="Ig-like_domain-LISCH7"/>
</dbReference>
<name>A0AAN8MIP6_9TELE</name>
<dbReference type="CDD" id="cd20987">
    <property type="entry name" value="IgC2_CD33_d2_like"/>
    <property type="match status" value="1"/>
</dbReference>
<dbReference type="SMART" id="SM00409">
    <property type="entry name" value="IG"/>
    <property type="match status" value="4"/>
</dbReference>
<evidence type="ECO:0000256" key="13">
    <source>
        <dbReference type="SAM" id="SignalP"/>
    </source>
</evidence>
<dbReference type="GO" id="GO:0005886">
    <property type="term" value="C:plasma membrane"/>
    <property type="evidence" value="ECO:0007669"/>
    <property type="project" value="TreeGrafter"/>
</dbReference>
<feature type="compositionally biased region" description="Polar residues" evidence="11">
    <location>
        <begin position="380"/>
        <end position="391"/>
    </location>
</feature>
<dbReference type="InterPro" id="IPR036179">
    <property type="entry name" value="Ig-like_dom_sf"/>
</dbReference>
<dbReference type="SMART" id="SM00408">
    <property type="entry name" value="IGc2"/>
    <property type="match status" value="3"/>
</dbReference>
<evidence type="ECO:0000256" key="12">
    <source>
        <dbReference type="SAM" id="Phobius"/>
    </source>
</evidence>
<dbReference type="GO" id="GO:0060856">
    <property type="term" value="P:establishment of blood-brain barrier"/>
    <property type="evidence" value="ECO:0007669"/>
    <property type="project" value="TreeGrafter"/>
</dbReference>
<feature type="transmembrane region" description="Helical" evidence="12">
    <location>
        <begin position="160"/>
        <end position="184"/>
    </location>
</feature>
<sequence>MFLTFVVTVLMATGSTMAISVQCPDKRYVVILFQPVTLTCNFQTSATQPPVITWRYKSYCRDPIQAALNPSSADNILSQNNPNYNANIECADSMRTVRIVASKQGSAVTLGQQYQGRKVSILNNADLNLAQTAWGDSGVYVCSVVSAQDLTGNSEDYTELIVLDWLLVVLVVFGFLLLLLLIAICWCQCCPHTCCCYISCPCCPEKCCCPRALYEAGKAAKSGVPSHYAPTLYAPSMYAQPPYGGGMQQPGMPMLPLPQGMGGPPLHPNGYGREYDGASSVGQGSQVPLLHDQDSGAGDQTRSGYRIQVDPDGNATRAIYYMEKQLANLDLTRSGDAAGKYNRLDGGMSEVSSLHDDPRGRGGGRSQAPPLATVYDQDEAMSTISSVSTHGQRGRDDYPRRGGGPSPHLGDQGRARSMDNLDDIARRDRYPRDPRDPRDDYPPHRRDGGGARDRRGSDDDFSSRGHDRGRDFDDRRRREPSPDDRHRGGSPASGLQGRRSRSRDDLMAVERERSGGRGGGRDAYDDSFLREAMEKKRLGEQQRARSRDRLDSDSERSDRGRAPRGPPPLPMSPPSAFPDRRYDDNYLAPPPPPYISDDESLTSSKKSNLRKHMVVGSHIQALVTGECEKSIEPDRQDFSACGEPQGNHTLGENVEPTEPREGTEREPEPGAEADVSGQWNVWIPRDISAMTNSCVIIPCTFMYPSGIRPYRGIHGIWYFGQPYPQLFPPVVFKTRTDIVHESYKGRTKLIGDLHQRNCTLLISNIGTEHSGRYYFRADLGGANIYTYPDFSELKVLDQPNIDIPEEIVADENLELTCYAPDNCPENSPEIEWMYTDYLPEPEYTTDYVEESNTAVLSSTLTFTPRPMHNGQLLGCRVYYPNTTLVYERLISLDVKYAPRSVWVNVSVEVMEGSSVTLHCEVDSNPPPRISWLFGDQELLWDTASNASLSLDDLTPTQEGIYTCVGDNGYGVMNTSMYLAVLYPPSEPVVNGSLTILEGSSISLQCSTQGNPAPTLTWLKDGELVGTITAEEVSVLQLLDLTPQGDGQYRCLAENEHGRASSSLNITVEYAPVLLEESKCTVVREGVQCVCMATGNPEPTIEFYLPDKNITINDTDGRYNYYTHTDGHTSTGMIKLREKGERLGNGAVNVHCSISNMYGSERVHLELQQEKKYMMAVIVGTIGGVAVIAFIIAAVRYVGHNNKKENGNPGQDLVSKLENPALYYSTVKKDKQCLRKKVLKTELLGSKFTSILEESTGEDGDYQPVGSMADLERQELNYAALEFLGGRSRDGGASGRGDDGSDYTEIKAK</sequence>
<dbReference type="InterPro" id="IPR013783">
    <property type="entry name" value="Ig-like_fold"/>
</dbReference>
<evidence type="ECO:0000256" key="4">
    <source>
        <dbReference type="ARBA" id="ARBA00022692"/>
    </source>
</evidence>
<dbReference type="Pfam" id="PF13927">
    <property type="entry name" value="Ig_3"/>
    <property type="match status" value="1"/>
</dbReference>
<dbReference type="GO" id="GO:0005923">
    <property type="term" value="C:bicellular tight junction"/>
    <property type="evidence" value="ECO:0007669"/>
    <property type="project" value="UniProtKB-SubCell"/>
</dbReference>
<dbReference type="CDD" id="cd00096">
    <property type="entry name" value="Ig"/>
    <property type="match status" value="1"/>
</dbReference>
<evidence type="ECO:0000256" key="7">
    <source>
        <dbReference type="ARBA" id="ARBA00023136"/>
    </source>
</evidence>
<comment type="similarity">
    <text evidence="2">Belongs to the immunoglobulin superfamily. LISCH7 family.</text>
</comment>